<dbReference type="PANTHER" id="PTHR43022">
    <property type="entry name" value="PROTEIN SMF"/>
    <property type="match status" value="1"/>
</dbReference>
<organism evidence="3 4">
    <name type="scientific">candidate division WWE3 bacterium RIFCSPLOWO2_01_FULL_39_13</name>
    <dbReference type="NCBI Taxonomy" id="1802624"/>
    <lineage>
        <taxon>Bacteria</taxon>
        <taxon>Katanobacteria</taxon>
    </lineage>
</organism>
<evidence type="ECO:0000259" key="2">
    <source>
        <dbReference type="Pfam" id="PF02481"/>
    </source>
</evidence>
<evidence type="ECO:0000256" key="1">
    <source>
        <dbReference type="ARBA" id="ARBA00006525"/>
    </source>
</evidence>
<protein>
    <recommendedName>
        <fullName evidence="2">Smf/DprA SLOG domain-containing protein</fullName>
    </recommendedName>
</protein>
<sequence length="342" mass="37010">MLNNNDIRRINIRYPLRGGEGDHIDGDDAKRFKISCVRGKLGKEEEDILKKMCFGSEPRPKMLNIAGGFALEDSVCVAVVGSRKITQYGRDVCEYIAGGLAAAGVTIASGLMYGVDLCAHKAAISAGGRTIAVLGYGFDHLKTLRYARPVADEIISKKCGVVISEYEDFQTPEVWTFPRRNRIVSAFSKAVVIIEASENSGSIITAGFALEQGKEVFVVPGSIFSDVSKGKHKLLKQGAIPVDSPLDILNYLGITSSTNSSSQGNSTAFQTSLPNLSENELTVWEILKNETNPLTLDDLLFETKMSPASLNVAVTSLELLGLAKHDSSNSIQKNSLTIPVHW</sequence>
<reference evidence="3 4" key="1">
    <citation type="journal article" date="2016" name="Nat. Commun.">
        <title>Thousands of microbial genomes shed light on interconnected biogeochemical processes in an aquifer system.</title>
        <authorList>
            <person name="Anantharaman K."/>
            <person name="Brown C.T."/>
            <person name="Hug L.A."/>
            <person name="Sharon I."/>
            <person name="Castelle C.J."/>
            <person name="Probst A.J."/>
            <person name="Thomas B.C."/>
            <person name="Singh A."/>
            <person name="Wilkins M.J."/>
            <person name="Karaoz U."/>
            <person name="Brodie E.L."/>
            <person name="Williams K.H."/>
            <person name="Hubbard S.S."/>
            <person name="Banfield J.F."/>
        </authorList>
    </citation>
    <scope>NUCLEOTIDE SEQUENCE [LARGE SCALE GENOMIC DNA]</scope>
</reference>
<evidence type="ECO:0000313" key="3">
    <source>
        <dbReference type="EMBL" id="OGC52023.1"/>
    </source>
</evidence>
<dbReference type="InterPro" id="IPR057666">
    <property type="entry name" value="DrpA_SLOG"/>
</dbReference>
<dbReference type="Gene3D" id="3.40.50.450">
    <property type="match status" value="1"/>
</dbReference>
<dbReference type="GO" id="GO:0009294">
    <property type="term" value="P:DNA-mediated transformation"/>
    <property type="evidence" value="ECO:0007669"/>
    <property type="project" value="InterPro"/>
</dbReference>
<dbReference type="AlphaFoldDB" id="A0A1F4V5Z4"/>
<dbReference type="SUPFAM" id="SSF102405">
    <property type="entry name" value="MCP/YpsA-like"/>
    <property type="match status" value="1"/>
</dbReference>
<name>A0A1F4V5Z4_UNCKA</name>
<comment type="caution">
    <text evidence="3">The sequence shown here is derived from an EMBL/GenBank/DDBJ whole genome shotgun (WGS) entry which is preliminary data.</text>
</comment>
<gene>
    <name evidence="3" type="ORF">A2982_00235</name>
</gene>
<dbReference type="Proteomes" id="UP000178771">
    <property type="component" value="Unassembled WGS sequence"/>
</dbReference>
<dbReference type="Pfam" id="PF02481">
    <property type="entry name" value="DNA_processg_A"/>
    <property type="match status" value="1"/>
</dbReference>
<proteinExistence type="inferred from homology"/>
<feature type="domain" description="Smf/DprA SLOG" evidence="2">
    <location>
        <begin position="58"/>
        <end position="252"/>
    </location>
</feature>
<accession>A0A1F4V5Z4</accession>
<evidence type="ECO:0000313" key="4">
    <source>
        <dbReference type="Proteomes" id="UP000178771"/>
    </source>
</evidence>
<comment type="similarity">
    <text evidence="1">Belongs to the DprA/Smf family.</text>
</comment>
<dbReference type="InterPro" id="IPR003488">
    <property type="entry name" value="DprA"/>
</dbReference>
<dbReference type="EMBL" id="MEVH01000007">
    <property type="protein sequence ID" value="OGC52023.1"/>
    <property type="molecule type" value="Genomic_DNA"/>
</dbReference>
<dbReference type="PANTHER" id="PTHR43022:SF1">
    <property type="entry name" value="PROTEIN SMF"/>
    <property type="match status" value="1"/>
</dbReference>
<dbReference type="STRING" id="1802624.A2982_00235"/>